<reference evidence="2 3" key="1">
    <citation type="journal article" date="2020" name="IScience">
        <title>Genome Sequencing of the Endangered Kingdonia uniflora (Circaeasteraceae, Ranunculales) Reveals Potential Mechanisms of Evolutionary Specialization.</title>
        <authorList>
            <person name="Sun Y."/>
            <person name="Deng T."/>
            <person name="Zhang A."/>
            <person name="Moore M.J."/>
            <person name="Landis J.B."/>
            <person name="Lin N."/>
            <person name="Zhang H."/>
            <person name="Zhang X."/>
            <person name="Huang J."/>
            <person name="Zhang X."/>
            <person name="Sun H."/>
            <person name="Wang H."/>
        </authorList>
    </citation>
    <scope>NUCLEOTIDE SEQUENCE [LARGE SCALE GENOMIC DNA]</scope>
    <source>
        <strain evidence="2">TB1705</strain>
        <tissue evidence="2">Leaf</tissue>
    </source>
</reference>
<feature type="region of interest" description="Disordered" evidence="1">
    <location>
        <begin position="183"/>
        <end position="203"/>
    </location>
</feature>
<feature type="region of interest" description="Disordered" evidence="1">
    <location>
        <begin position="86"/>
        <end position="139"/>
    </location>
</feature>
<dbReference type="GO" id="GO:0006260">
    <property type="term" value="P:DNA replication"/>
    <property type="evidence" value="ECO:0007669"/>
    <property type="project" value="InterPro"/>
</dbReference>
<comment type="caution">
    <text evidence="2">The sequence shown here is derived from an EMBL/GenBank/DDBJ whole genome shotgun (WGS) entry which is preliminary data.</text>
</comment>
<dbReference type="GO" id="GO:0030174">
    <property type="term" value="P:regulation of DNA-templated DNA replication initiation"/>
    <property type="evidence" value="ECO:0007669"/>
    <property type="project" value="TreeGrafter"/>
</dbReference>
<dbReference type="GO" id="GO:0010212">
    <property type="term" value="P:response to ionizing radiation"/>
    <property type="evidence" value="ECO:0007669"/>
    <property type="project" value="InterPro"/>
</dbReference>
<dbReference type="GO" id="GO:0007095">
    <property type="term" value="P:mitotic G2 DNA damage checkpoint signaling"/>
    <property type="evidence" value="ECO:0007669"/>
    <property type="project" value="TreeGrafter"/>
</dbReference>
<gene>
    <name evidence="2" type="ORF">GIB67_006346</name>
</gene>
<keyword evidence="3" id="KW-1185">Reference proteome</keyword>
<dbReference type="Proteomes" id="UP000541444">
    <property type="component" value="Unassembled WGS sequence"/>
</dbReference>
<organism evidence="2 3">
    <name type="scientific">Kingdonia uniflora</name>
    <dbReference type="NCBI Taxonomy" id="39325"/>
    <lineage>
        <taxon>Eukaryota</taxon>
        <taxon>Viridiplantae</taxon>
        <taxon>Streptophyta</taxon>
        <taxon>Embryophyta</taxon>
        <taxon>Tracheophyta</taxon>
        <taxon>Spermatophyta</taxon>
        <taxon>Magnoliopsida</taxon>
        <taxon>Ranunculales</taxon>
        <taxon>Circaeasteraceae</taxon>
        <taxon>Kingdonia</taxon>
    </lineage>
</organism>
<feature type="compositionally biased region" description="Polar residues" evidence="1">
    <location>
        <begin position="117"/>
        <end position="139"/>
    </location>
</feature>
<dbReference type="PANTHER" id="PTHR21556">
    <property type="entry name" value="TRESLIN"/>
    <property type="match status" value="1"/>
</dbReference>
<sequence length="246" mass="28170">MEILRSKAGANIVESARRKMVKQICSLIETIQCHHAEGFFGDFTLDKYVERTIKNRYSHALGDIVHRIYSRLDLFMFDNDDVGETLGPLQNSKDCNAELREKEDENEIDKNDREGKASTSGSLNHKGNNRQSPGGIKNNLQHSLLKAHERRERARRFGSFPTRILDLQRVWAPKQPQAAMKLKSESLSKHPKRKKQQGHYDVVCETPIKGKKRSFTRNIARNEEQANFEIDSCASVSKALFQDTDT</sequence>
<accession>A0A7J7P0W7</accession>
<dbReference type="GO" id="GO:0033314">
    <property type="term" value="P:mitotic DNA replication checkpoint signaling"/>
    <property type="evidence" value="ECO:0007669"/>
    <property type="project" value="InterPro"/>
</dbReference>
<protein>
    <submittedName>
        <fullName evidence="2">Uncharacterized protein</fullName>
    </submittedName>
</protein>
<dbReference type="AlphaFoldDB" id="A0A7J7P0W7"/>
<dbReference type="OrthoDB" id="1913152at2759"/>
<proteinExistence type="predicted"/>
<evidence type="ECO:0000313" key="2">
    <source>
        <dbReference type="EMBL" id="KAF6172970.1"/>
    </source>
</evidence>
<name>A0A7J7P0W7_9MAGN</name>
<dbReference type="PANTHER" id="PTHR21556:SF2">
    <property type="entry name" value="TRESLIN"/>
    <property type="match status" value="1"/>
</dbReference>
<dbReference type="EMBL" id="JACGCM010000375">
    <property type="protein sequence ID" value="KAF6172970.1"/>
    <property type="molecule type" value="Genomic_DNA"/>
</dbReference>
<dbReference type="GO" id="GO:0003682">
    <property type="term" value="F:chromatin binding"/>
    <property type="evidence" value="ECO:0007669"/>
    <property type="project" value="TreeGrafter"/>
</dbReference>
<dbReference type="GO" id="GO:0005634">
    <property type="term" value="C:nucleus"/>
    <property type="evidence" value="ECO:0007669"/>
    <property type="project" value="InterPro"/>
</dbReference>
<feature type="compositionally biased region" description="Basic and acidic residues" evidence="1">
    <location>
        <begin position="95"/>
        <end position="116"/>
    </location>
</feature>
<dbReference type="InterPro" id="IPR026153">
    <property type="entry name" value="Treslin"/>
</dbReference>
<evidence type="ECO:0000256" key="1">
    <source>
        <dbReference type="SAM" id="MobiDB-lite"/>
    </source>
</evidence>
<evidence type="ECO:0000313" key="3">
    <source>
        <dbReference type="Proteomes" id="UP000541444"/>
    </source>
</evidence>